<dbReference type="PIRSF" id="PIRSF006256">
    <property type="entry name" value="CMPcnvr_hdrg_mat"/>
    <property type="match status" value="1"/>
</dbReference>
<evidence type="ECO:0000256" key="4">
    <source>
        <dbReference type="ARBA" id="ARBA00022723"/>
    </source>
</evidence>
<keyword evidence="6" id="KW-0862">Zinc</keyword>
<dbReference type="Gene3D" id="3.30.110.120">
    <property type="match status" value="1"/>
</dbReference>
<feature type="domain" description="Acylphosphatase-like" evidence="10">
    <location>
        <begin position="4"/>
        <end position="90"/>
    </location>
</feature>
<dbReference type="Gene3D" id="3.90.870.50">
    <property type="match status" value="1"/>
</dbReference>
<evidence type="ECO:0000256" key="7">
    <source>
        <dbReference type="ARBA" id="ARBA00048220"/>
    </source>
</evidence>
<keyword evidence="3 12" id="KW-0436">Ligase</keyword>
<keyword evidence="13" id="KW-1185">Reference proteome</keyword>
<keyword evidence="4" id="KW-0479">Metal-binding</keyword>
<dbReference type="SUPFAM" id="SSF55821">
    <property type="entry name" value="YrdC/RibB"/>
    <property type="match status" value="1"/>
</dbReference>
<dbReference type="Pfam" id="PF17788">
    <property type="entry name" value="HypF_C"/>
    <property type="match status" value="1"/>
</dbReference>
<protein>
    <recommendedName>
        <fullName evidence="8">Carbamoyltransferase</fullName>
        <ecNumber evidence="8">6.2.-.-</ecNumber>
    </recommendedName>
</protein>
<dbReference type="NCBIfam" id="TIGR00143">
    <property type="entry name" value="hypF"/>
    <property type="match status" value="1"/>
</dbReference>
<dbReference type="InterPro" id="IPR055128">
    <property type="entry name" value="HypF_C_2"/>
</dbReference>
<feature type="active site" evidence="9">
    <location>
        <position position="19"/>
    </location>
</feature>
<evidence type="ECO:0000259" key="10">
    <source>
        <dbReference type="PROSITE" id="PS51160"/>
    </source>
</evidence>
<dbReference type="EMBL" id="JARFVA010000001">
    <property type="protein sequence ID" value="MDF0706671.1"/>
    <property type="molecule type" value="Genomic_DNA"/>
</dbReference>
<dbReference type="Pfam" id="PF22521">
    <property type="entry name" value="HypF_C_2"/>
    <property type="match status" value="1"/>
</dbReference>
<evidence type="ECO:0000256" key="6">
    <source>
        <dbReference type="ARBA" id="ARBA00022833"/>
    </source>
</evidence>
<name>A0ABT5XLA5_9FLAO</name>
<comment type="catalytic activity">
    <reaction evidence="9">
        <text>an acyl phosphate + H2O = a carboxylate + phosphate + H(+)</text>
        <dbReference type="Rhea" id="RHEA:14965"/>
        <dbReference type="ChEBI" id="CHEBI:15377"/>
        <dbReference type="ChEBI" id="CHEBI:15378"/>
        <dbReference type="ChEBI" id="CHEBI:29067"/>
        <dbReference type="ChEBI" id="CHEBI:43474"/>
        <dbReference type="ChEBI" id="CHEBI:59918"/>
        <dbReference type="EC" id="3.6.1.7"/>
    </reaction>
</comment>
<dbReference type="Pfam" id="PF07503">
    <property type="entry name" value="zf-HYPF"/>
    <property type="match status" value="2"/>
</dbReference>
<feature type="active site" evidence="9">
    <location>
        <position position="37"/>
    </location>
</feature>
<dbReference type="InterPro" id="IPR041440">
    <property type="entry name" value="HypF_C"/>
</dbReference>
<comment type="pathway">
    <text evidence="1">Protein modification; [NiFe] hydrogenase maturation.</text>
</comment>
<reference evidence="12 13" key="1">
    <citation type="submission" date="2023-03" db="EMBL/GenBank/DDBJ databases">
        <title>Muricauda XX sp. nov. and Muricauda XXX sp. nov., two novel species isolated from Okinawa Trough.</title>
        <authorList>
            <person name="Cao W."/>
            <person name="Deng X."/>
        </authorList>
    </citation>
    <scope>NUCLEOTIDE SEQUENCE [LARGE SCALE GENOMIC DNA]</scope>
    <source>
        <strain evidence="12 13">81s02</strain>
    </source>
</reference>
<dbReference type="InterPro" id="IPR001792">
    <property type="entry name" value="Acylphosphatase-like_dom"/>
</dbReference>
<proteinExistence type="inferred from homology"/>
<evidence type="ECO:0000256" key="1">
    <source>
        <dbReference type="ARBA" id="ARBA00004711"/>
    </source>
</evidence>
<accession>A0ABT5XLA5</accession>
<dbReference type="InterPro" id="IPR017945">
    <property type="entry name" value="DHBP_synth_RibB-like_a/b_dom"/>
</dbReference>
<dbReference type="PROSITE" id="PS00150">
    <property type="entry name" value="ACYLPHOSPHATASE_1"/>
    <property type="match status" value="1"/>
</dbReference>
<evidence type="ECO:0000256" key="5">
    <source>
        <dbReference type="ARBA" id="ARBA00022771"/>
    </source>
</evidence>
<dbReference type="InterPro" id="IPR043129">
    <property type="entry name" value="ATPase_NBD"/>
</dbReference>
<comment type="catalytic activity">
    <reaction evidence="7">
        <text>C-terminal L-cysteinyl-[HypE protein] + carbamoyl phosphate + ATP + H2O = C-terminal S-carboxamide-L-cysteinyl-[HypE protein] + AMP + phosphate + diphosphate + H(+)</text>
        <dbReference type="Rhea" id="RHEA:55636"/>
        <dbReference type="Rhea" id="RHEA-COMP:14247"/>
        <dbReference type="Rhea" id="RHEA-COMP:14392"/>
        <dbReference type="ChEBI" id="CHEBI:15377"/>
        <dbReference type="ChEBI" id="CHEBI:15378"/>
        <dbReference type="ChEBI" id="CHEBI:30616"/>
        <dbReference type="ChEBI" id="CHEBI:33019"/>
        <dbReference type="ChEBI" id="CHEBI:43474"/>
        <dbReference type="ChEBI" id="CHEBI:58228"/>
        <dbReference type="ChEBI" id="CHEBI:76913"/>
        <dbReference type="ChEBI" id="CHEBI:139126"/>
        <dbReference type="ChEBI" id="CHEBI:456215"/>
    </reaction>
</comment>
<dbReference type="SUPFAM" id="SSF53067">
    <property type="entry name" value="Actin-like ATPase domain"/>
    <property type="match status" value="1"/>
</dbReference>
<dbReference type="Pfam" id="PF00708">
    <property type="entry name" value="Acylphosphatase"/>
    <property type="match status" value="1"/>
</dbReference>
<dbReference type="Gene3D" id="3.30.420.40">
    <property type="match status" value="1"/>
</dbReference>
<evidence type="ECO:0000259" key="11">
    <source>
        <dbReference type="PROSITE" id="PS51163"/>
    </source>
</evidence>
<evidence type="ECO:0000313" key="12">
    <source>
        <dbReference type="EMBL" id="MDF0706671.1"/>
    </source>
</evidence>
<dbReference type="SUPFAM" id="SSF54975">
    <property type="entry name" value="Acylphosphatase/BLUF domain-like"/>
    <property type="match status" value="1"/>
</dbReference>
<dbReference type="PROSITE" id="PS51160">
    <property type="entry name" value="ACYLPHOSPHATASE_3"/>
    <property type="match status" value="1"/>
</dbReference>
<dbReference type="Pfam" id="PF01300">
    <property type="entry name" value="Sua5_yciO_yrdC"/>
    <property type="match status" value="1"/>
</dbReference>
<dbReference type="PROSITE" id="PS51163">
    <property type="entry name" value="YRDC"/>
    <property type="match status" value="1"/>
</dbReference>
<dbReference type="InterPro" id="IPR006070">
    <property type="entry name" value="Sua5-like_dom"/>
</dbReference>
<dbReference type="Gene3D" id="3.30.420.360">
    <property type="match status" value="1"/>
</dbReference>
<dbReference type="PANTHER" id="PTHR42959:SF1">
    <property type="entry name" value="CARBAMOYLTRANSFERASE HYPF"/>
    <property type="match status" value="1"/>
</dbReference>
<evidence type="ECO:0000256" key="2">
    <source>
        <dbReference type="ARBA" id="ARBA00008097"/>
    </source>
</evidence>
<comment type="caution">
    <text evidence="12">The sequence shown here is derived from an EMBL/GenBank/DDBJ whole genome shotgun (WGS) entry which is preliminary data.</text>
</comment>
<dbReference type="InterPro" id="IPR051060">
    <property type="entry name" value="Carbamoyltrans_HypF-like"/>
</dbReference>
<dbReference type="RefSeq" id="WP_275648701.1">
    <property type="nucleotide sequence ID" value="NZ_JARFVA010000001.1"/>
</dbReference>
<evidence type="ECO:0000313" key="13">
    <source>
        <dbReference type="Proteomes" id="UP001217083"/>
    </source>
</evidence>
<evidence type="ECO:0000256" key="3">
    <source>
        <dbReference type="ARBA" id="ARBA00022598"/>
    </source>
</evidence>
<sequence>MQKTFKIQITGRVQGVGFRPQVFKLANAHNLTGTVSNNENGVIIHLTGNPDAIQSFYDALIKNPPVASKILEHDIGPSNFTAFKEFTISPSQKSGKLNLQLTPDFAICDDCKTEITDKHNRRYHYPFTTCVNCGPRWAITNTFPFERDHTHMVSFPMCETCSNEYGTPTDRRFHSQTNTCPECGIQLRMSTSDGTIINADYLIEKTADLIKEGNILAIKNTSGYLLCCDANNAEAIKKLRERKNRPTKPFAILYPSLHLLKQHLKINSVQEETLTSPESPIVIIQKKDFKGQLALEELAPRLNQLGVMLPYSGILHLLATELEIPIVATSGNIHASPIISYENTAHSELCEVADYFLDHNLKIANPQDDSVLKFSNRYSEKIIFRRSRGLSPNFDAVVKTDKKIIAMGGHLKSTVAFFPNDYLYISQYLGNLDHFDVFERYTQTVQKFIDLFEETPEVVLVDKHQGYNSTRHGLEIARELHLEIHQIQHHKAHFASVLGEHGLFNGNSRILGVVWDGTGYGDDSQIWGGEFFVYQKGKIARTGHFDYYDWLAGDKMAKEPRLSFFSLATSTMKEEIKQKFTDEEIAVYNHLKKKETLKTSSVGRLFDAVASLLNLCDHNTYEGEAAILMENKIDGYDLSKCKSYAPEIINGNVSTKELFQNLYSDFSNGAEKCDVIINFLYTLANIIIKSAQHANVKEIALSGGVFQNTILVDMIKELSGSEYKLYFNRNLSPNDENISFGQLMYHLHIKN</sequence>
<dbReference type="Proteomes" id="UP001217083">
    <property type="component" value="Unassembled WGS sequence"/>
</dbReference>
<dbReference type="InterPro" id="IPR036046">
    <property type="entry name" value="Acylphosphatase-like_dom_sf"/>
</dbReference>
<dbReference type="InterPro" id="IPR004421">
    <property type="entry name" value="Carbamoyltransferase_HypF"/>
</dbReference>
<dbReference type="EC" id="6.2.-.-" evidence="8"/>
<keyword evidence="9" id="KW-0378">Hydrolase</keyword>
<evidence type="ECO:0000256" key="9">
    <source>
        <dbReference type="PROSITE-ProRule" id="PRU00520"/>
    </source>
</evidence>
<dbReference type="GO" id="GO:0016874">
    <property type="term" value="F:ligase activity"/>
    <property type="evidence" value="ECO:0007669"/>
    <property type="project" value="UniProtKB-KW"/>
</dbReference>
<evidence type="ECO:0000256" key="8">
    <source>
        <dbReference type="PIRNR" id="PIRNR006256"/>
    </source>
</evidence>
<comment type="similarity">
    <text evidence="2 8">Belongs to the carbamoyltransferase HypF family.</text>
</comment>
<gene>
    <name evidence="12" type="primary">hypF</name>
    <name evidence="12" type="ORF">PY091_05545</name>
</gene>
<dbReference type="InterPro" id="IPR017968">
    <property type="entry name" value="Acylphosphatase_CS"/>
</dbReference>
<keyword evidence="5" id="KW-0863">Zinc-finger</keyword>
<dbReference type="PANTHER" id="PTHR42959">
    <property type="entry name" value="CARBAMOYLTRANSFERASE"/>
    <property type="match status" value="1"/>
</dbReference>
<organism evidence="12 13">
    <name type="scientific">Flagellimonas okinawensis</name>
    <dbReference type="NCBI Taxonomy" id="3031324"/>
    <lineage>
        <taxon>Bacteria</taxon>
        <taxon>Pseudomonadati</taxon>
        <taxon>Bacteroidota</taxon>
        <taxon>Flavobacteriia</taxon>
        <taxon>Flavobacteriales</taxon>
        <taxon>Flavobacteriaceae</taxon>
        <taxon>Flagellimonas</taxon>
    </lineage>
</organism>
<dbReference type="InterPro" id="IPR011125">
    <property type="entry name" value="Znf_HypF"/>
</dbReference>
<feature type="domain" description="YrdC-like" evidence="11">
    <location>
        <begin position="200"/>
        <end position="389"/>
    </location>
</feature>